<dbReference type="EMBL" id="SGXM01000007">
    <property type="protein sequence ID" value="RZT32379.1"/>
    <property type="molecule type" value="Genomic_DNA"/>
</dbReference>
<organism evidence="1 2">
    <name type="scientific">Cupriavidus agavae</name>
    <dbReference type="NCBI Taxonomy" id="1001822"/>
    <lineage>
        <taxon>Bacteria</taxon>
        <taxon>Pseudomonadati</taxon>
        <taxon>Pseudomonadota</taxon>
        <taxon>Betaproteobacteria</taxon>
        <taxon>Burkholderiales</taxon>
        <taxon>Burkholderiaceae</taxon>
        <taxon>Cupriavidus</taxon>
    </lineage>
</organism>
<sequence length="44" mass="4796">MNTGEAPHMGMPEKNVYGGDYGMSRSAVSASKNRTSEAIFRFNV</sequence>
<dbReference type="Proteomes" id="UP000291078">
    <property type="component" value="Unassembled WGS sequence"/>
</dbReference>
<comment type="caution">
    <text evidence="1">The sequence shown here is derived from an EMBL/GenBank/DDBJ whole genome shotgun (WGS) entry which is preliminary data.</text>
</comment>
<reference evidence="1 2" key="1">
    <citation type="journal article" date="2015" name="Stand. Genomic Sci.">
        <title>Genomic Encyclopedia of Bacterial and Archaeal Type Strains, Phase III: the genomes of soil and plant-associated and newly described type strains.</title>
        <authorList>
            <person name="Whitman W.B."/>
            <person name="Woyke T."/>
            <person name="Klenk H.P."/>
            <person name="Zhou Y."/>
            <person name="Lilburn T.G."/>
            <person name="Beck B.J."/>
            <person name="De Vos P."/>
            <person name="Vandamme P."/>
            <person name="Eisen J.A."/>
            <person name="Garrity G."/>
            <person name="Hugenholtz P."/>
            <person name="Kyrpides N.C."/>
        </authorList>
    </citation>
    <scope>NUCLEOTIDE SEQUENCE [LARGE SCALE GENOMIC DNA]</scope>
    <source>
        <strain evidence="1 2">ASC-9842</strain>
    </source>
</reference>
<keyword evidence="2" id="KW-1185">Reference proteome</keyword>
<evidence type="ECO:0000313" key="2">
    <source>
        <dbReference type="Proteomes" id="UP000291078"/>
    </source>
</evidence>
<protein>
    <submittedName>
        <fullName evidence="1">Uncharacterized protein</fullName>
    </submittedName>
</protein>
<evidence type="ECO:0000313" key="1">
    <source>
        <dbReference type="EMBL" id="RZT32379.1"/>
    </source>
</evidence>
<dbReference type="AlphaFoldDB" id="A0A4V2FF83"/>
<proteinExistence type="predicted"/>
<name>A0A4V2FF83_9BURK</name>
<gene>
    <name evidence="1" type="ORF">EV147_4124</name>
</gene>
<accession>A0A4V2FF83</accession>